<dbReference type="Proteomes" id="UP000271241">
    <property type="component" value="Unassembled WGS sequence"/>
</dbReference>
<keyword evidence="2" id="KW-1185">Reference proteome</keyword>
<name>A0A4P9XLZ2_9FUNG</name>
<dbReference type="AlphaFoldDB" id="A0A4P9XLZ2"/>
<gene>
    <name evidence="1" type="ORF">THASP1DRAFT_24888</name>
</gene>
<reference evidence="2" key="1">
    <citation type="journal article" date="2018" name="Nat. Microbiol.">
        <title>Leveraging single-cell genomics to expand the fungal tree of life.</title>
        <authorList>
            <person name="Ahrendt S.R."/>
            <person name="Quandt C.A."/>
            <person name="Ciobanu D."/>
            <person name="Clum A."/>
            <person name="Salamov A."/>
            <person name="Andreopoulos B."/>
            <person name="Cheng J.F."/>
            <person name="Woyke T."/>
            <person name="Pelin A."/>
            <person name="Henrissat B."/>
            <person name="Reynolds N.K."/>
            <person name="Benny G.L."/>
            <person name="Smith M.E."/>
            <person name="James T.Y."/>
            <person name="Grigoriev I.V."/>
        </authorList>
    </citation>
    <scope>NUCLEOTIDE SEQUENCE [LARGE SCALE GENOMIC DNA]</scope>
    <source>
        <strain evidence="2">RSA 1356</strain>
    </source>
</reference>
<evidence type="ECO:0000313" key="1">
    <source>
        <dbReference type="EMBL" id="RKP06865.1"/>
    </source>
</evidence>
<proteinExistence type="predicted"/>
<accession>A0A4P9XLZ2</accession>
<sequence>MANQSCSFDHPIICKNIACARAELIFGLFIKGRLPTPIKMYFDIERSFDDDVVTDERASTLATYIYLFLTRYLKMAFGEELDPKIIVMSACSANKFSLHIDPAKVDARNASLALRQDEIRQRARTMSNDVPQEKPCNYSLQDDDEYVFNEAGHKVIARKLAEHEVVHCPTCDIKDGQPFGVPSAKVFASRSGGCGIYCFNCQHLTWLLNTADQHGFVPKDASEVIDPTHEKLNMNGNVDVDFTAPARMIVVDAPMGTAQVTKSQTRLLKMETLMDKVLAVVAADIAA</sequence>
<protein>
    <submittedName>
        <fullName evidence="1">Uncharacterized protein</fullName>
    </submittedName>
</protein>
<organism evidence="1 2">
    <name type="scientific">Thamnocephalis sphaerospora</name>
    <dbReference type="NCBI Taxonomy" id="78915"/>
    <lineage>
        <taxon>Eukaryota</taxon>
        <taxon>Fungi</taxon>
        <taxon>Fungi incertae sedis</taxon>
        <taxon>Zoopagomycota</taxon>
        <taxon>Zoopagomycotina</taxon>
        <taxon>Zoopagomycetes</taxon>
        <taxon>Zoopagales</taxon>
        <taxon>Sigmoideomycetaceae</taxon>
        <taxon>Thamnocephalis</taxon>
    </lineage>
</organism>
<evidence type="ECO:0000313" key="2">
    <source>
        <dbReference type="Proteomes" id="UP000271241"/>
    </source>
</evidence>
<dbReference type="EMBL" id="KZ992803">
    <property type="protein sequence ID" value="RKP06865.1"/>
    <property type="molecule type" value="Genomic_DNA"/>
</dbReference>